<dbReference type="SUPFAM" id="SSF52096">
    <property type="entry name" value="ClpP/crotonase"/>
    <property type="match status" value="1"/>
</dbReference>
<dbReference type="Gene3D" id="3.90.226.10">
    <property type="entry name" value="2-enoyl-CoA Hydratase, Chain A, domain 1"/>
    <property type="match status" value="1"/>
</dbReference>
<proteinExistence type="predicted"/>
<dbReference type="OrthoDB" id="9806592at2"/>
<dbReference type="InterPro" id="IPR029045">
    <property type="entry name" value="ClpP/crotonase-like_dom_sf"/>
</dbReference>
<dbReference type="Pfam" id="PF00574">
    <property type="entry name" value="CLP_protease"/>
    <property type="match status" value="1"/>
</dbReference>
<dbReference type="InterPro" id="IPR023562">
    <property type="entry name" value="ClpP/TepA"/>
</dbReference>
<organism evidence="1 2">
    <name type="scientific">Reyranella soli</name>
    <dbReference type="NCBI Taxonomy" id="1230389"/>
    <lineage>
        <taxon>Bacteria</taxon>
        <taxon>Pseudomonadati</taxon>
        <taxon>Pseudomonadota</taxon>
        <taxon>Alphaproteobacteria</taxon>
        <taxon>Hyphomicrobiales</taxon>
        <taxon>Reyranellaceae</taxon>
        <taxon>Reyranella</taxon>
    </lineage>
</organism>
<evidence type="ECO:0008006" key="3">
    <source>
        <dbReference type="Google" id="ProtNLM"/>
    </source>
</evidence>
<keyword evidence="2" id="KW-1185">Reference proteome</keyword>
<accession>A0A512NRY5</accession>
<dbReference type="RefSeq" id="WP_147157008.1">
    <property type="nucleotide sequence ID" value="NZ_BKAJ01000248.1"/>
</dbReference>
<gene>
    <name evidence="1" type="ORF">RSO01_88820</name>
</gene>
<evidence type="ECO:0000313" key="1">
    <source>
        <dbReference type="EMBL" id="GEP61716.1"/>
    </source>
</evidence>
<evidence type="ECO:0000313" key="2">
    <source>
        <dbReference type="Proteomes" id="UP000321058"/>
    </source>
</evidence>
<sequence length="181" mass="20287">MTIMKHILLQGRLDEDQAARVVAAMRAADDKLINLRIDSPGGSFAAAIQICLEIEEHPHAVFTTITRALSTAAIIGLAGDARRIDRSGLIMVHCPRRPPPEDAANVCDLVCEYTKRPPQEVMTWMVAERRFTSEDAKQFGFVDSVIDASAPVPVWLPPRTKRTPTASLRPWRQFFERLDLR</sequence>
<dbReference type="Proteomes" id="UP000321058">
    <property type="component" value="Unassembled WGS sequence"/>
</dbReference>
<dbReference type="EMBL" id="BKAJ01000248">
    <property type="protein sequence ID" value="GEP61716.1"/>
    <property type="molecule type" value="Genomic_DNA"/>
</dbReference>
<protein>
    <recommendedName>
        <fullName evidence="3">ATP-dependent Clp protease proteolytic subunit</fullName>
    </recommendedName>
</protein>
<reference evidence="1 2" key="1">
    <citation type="submission" date="2019-07" db="EMBL/GenBank/DDBJ databases">
        <title>Whole genome shotgun sequence of Reyranella soli NBRC 108950.</title>
        <authorList>
            <person name="Hosoyama A."/>
            <person name="Uohara A."/>
            <person name="Ohji S."/>
            <person name="Ichikawa N."/>
        </authorList>
    </citation>
    <scope>NUCLEOTIDE SEQUENCE [LARGE SCALE GENOMIC DNA]</scope>
    <source>
        <strain evidence="1 2">NBRC 108950</strain>
    </source>
</reference>
<comment type="caution">
    <text evidence="1">The sequence shown here is derived from an EMBL/GenBank/DDBJ whole genome shotgun (WGS) entry which is preliminary data.</text>
</comment>
<dbReference type="AlphaFoldDB" id="A0A512NRY5"/>
<name>A0A512NRY5_9HYPH</name>